<feature type="signal peptide" evidence="1">
    <location>
        <begin position="1"/>
        <end position="22"/>
    </location>
</feature>
<dbReference type="SUPFAM" id="SSF51445">
    <property type="entry name" value="(Trans)glycosidases"/>
    <property type="match status" value="1"/>
</dbReference>
<dbReference type="InterPro" id="IPR017853">
    <property type="entry name" value="GH"/>
</dbReference>
<evidence type="ECO:0000256" key="1">
    <source>
        <dbReference type="SAM" id="SignalP"/>
    </source>
</evidence>
<dbReference type="EMBL" id="CP120682">
    <property type="protein sequence ID" value="WKN37815.1"/>
    <property type="molecule type" value="Genomic_DNA"/>
</dbReference>
<keyword evidence="1" id="KW-0732">Signal</keyword>
<evidence type="ECO:0000313" key="2">
    <source>
        <dbReference type="EMBL" id="WKN37815.1"/>
    </source>
</evidence>
<dbReference type="AlphaFoldDB" id="A0AA49GS85"/>
<reference evidence="2" key="2">
    <citation type="journal article" date="2024" name="Antonie Van Leeuwenhoek">
        <title>Roseihalotalea indica gen. nov., sp. nov., a halophilic Bacteroidetes from mesopelagic Southwest Indian Ocean with higher carbohydrate metabolic potential.</title>
        <authorList>
            <person name="Chen B."/>
            <person name="Zhang M."/>
            <person name="Lin D."/>
            <person name="Ye J."/>
            <person name="Tang K."/>
        </authorList>
    </citation>
    <scope>NUCLEOTIDE SEQUENCE</scope>
    <source>
        <strain evidence="2">TK19036</strain>
    </source>
</reference>
<name>A0AA49GS85_9BACT</name>
<dbReference type="Gene3D" id="2.60.40.1180">
    <property type="entry name" value="Golgi alpha-mannosidase II"/>
    <property type="match status" value="1"/>
</dbReference>
<sequence>MKNLYHLLIILCLLITINPAWSQTEATAWGNITGIRVDGQLMQFETSVRLVGNDWSSIQSTYKERQRPSYTRDGNRQIIETRMDSLYITKTIEDTGKGSARVDVALTSRADTSFTGAFFSITLPQADYANATVELINPADVSLNGTQPNGQDEYLRIPAEGVRFVAEHRQLEVTMEEPTEIIVRNERWFGGSEHIQVYFAILTDSLTSGQTANKTFTLNATGDIDTSPVTLTLNSEQPGREFAGLGGNFRLQNPNTDPQVIEYCLDNLRVAWGRADMPWYLWHPEEDVDPLEAARNGDINPRVKASMEMAQELYKRDIPVILSAWFPPEWAAVGPLNFQPKNGVFGNPLDSTKMDKIYASITSYIIYLKEQYGVEVEMFSFNESDLGINVRQTAKEHAQLIKGLGAYMASKGLKTKMLLGDTADGNGYNFLNASLADSATYPYIDAVSFHSWRGWADTTFTKWHQAAEKLDVPLIVGEGSIDAAAWRYPAIFEEYTYAMEEINLYTRILAICQPLTILQWQLTADYSPLVGGGIFGNDEELRPTQRFWNLKQLASTPENVFAMPIRSDKEDVTCAALGNNRTGDYAIHLVNNGPTRQATLTGLPRKVKSLQLYVTDNERNMQKSDVIKVKDGQAQFTLDEVSYTSLMSGE</sequence>
<protein>
    <submittedName>
        <fullName evidence="2">Uncharacterized protein</fullName>
    </submittedName>
</protein>
<gene>
    <name evidence="2" type="ORF">K4G66_03715</name>
</gene>
<accession>A0AA49GS85</accession>
<feature type="chain" id="PRO_5041289563" evidence="1">
    <location>
        <begin position="23"/>
        <end position="650"/>
    </location>
</feature>
<dbReference type="Gene3D" id="3.20.20.80">
    <property type="entry name" value="Glycosidases"/>
    <property type="match status" value="1"/>
</dbReference>
<reference evidence="2" key="1">
    <citation type="journal article" date="2023" name="Comput. Struct. Biotechnol. J.">
        <title>Discovery of a novel marine Bacteroidetes with a rich repertoire of carbohydrate-active enzymes.</title>
        <authorList>
            <person name="Chen B."/>
            <person name="Liu G."/>
            <person name="Chen Q."/>
            <person name="Wang H."/>
            <person name="Liu L."/>
            <person name="Tang K."/>
        </authorList>
    </citation>
    <scope>NUCLEOTIDE SEQUENCE</scope>
    <source>
        <strain evidence="2">TK19036</strain>
    </source>
</reference>
<proteinExistence type="predicted"/>
<dbReference type="InterPro" id="IPR013780">
    <property type="entry name" value="Glyco_hydro_b"/>
</dbReference>
<organism evidence="2">
    <name type="scientific">Roseihalotalea indica</name>
    <dbReference type="NCBI Taxonomy" id="2867963"/>
    <lineage>
        <taxon>Bacteria</taxon>
        <taxon>Pseudomonadati</taxon>
        <taxon>Bacteroidota</taxon>
        <taxon>Cytophagia</taxon>
        <taxon>Cytophagales</taxon>
        <taxon>Catalimonadaceae</taxon>
        <taxon>Roseihalotalea</taxon>
    </lineage>
</organism>